<dbReference type="Proteomes" id="UP000237684">
    <property type="component" value="Unassembled WGS sequence"/>
</dbReference>
<dbReference type="AlphaFoldDB" id="A0A2S8ST88"/>
<proteinExistence type="predicted"/>
<comment type="caution">
    <text evidence="2">The sequence shown here is derived from an EMBL/GenBank/DDBJ whole genome shotgun (WGS) entry which is preliminary data.</text>
</comment>
<organism evidence="2 3">
    <name type="scientific">Abditibacterium utsteinense</name>
    <dbReference type="NCBI Taxonomy" id="1960156"/>
    <lineage>
        <taxon>Bacteria</taxon>
        <taxon>Pseudomonadati</taxon>
        <taxon>Abditibacteriota</taxon>
        <taxon>Abditibacteriia</taxon>
        <taxon>Abditibacteriales</taxon>
        <taxon>Abditibacteriaceae</taxon>
        <taxon>Abditibacterium</taxon>
    </lineage>
</organism>
<dbReference type="PROSITE" id="PS51832">
    <property type="entry name" value="HD_GYP"/>
    <property type="match status" value="1"/>
</dbReference>
<dbReference type="InterPro" id="IPR003607">
    <property type="entry name" value="HD/PDEase_dom"/>
</dbReference>
<dbReference type="Gene3D" id="1.10.3210.10">
    <property type="entry name" value="Hypothetical protein af1432"/>
    <property type="match status" value="1"/>
</dbReference>
<sequence>MMNVSGWQDEPAPSPSPLTARLLRWLSDATPAPQEPSDEVAARLCHAMCELCDARSVALWLDLAGSGTLHLSHRAGEFESEETSSAQVEFLAEDFPAELFFTVEGEGGTRDLATKLGLLSEETAAPSLVVPIDHVGIALFWLESEDGRLSDDWKPVFEMAALQSATFLNLAARAESLNRAFRQFAQVVAGSIDGREAGREGFSEAVAYYAGLTARKMKLDEEESQKIEFAALLHGVGRLAVPEALLQKQSSLSEAELESVRAASAIGANWMASIDGLEEVALLVRHQGEKFDGSGVPAGMRGEEIPLGSRIMAVAARFAAMTARRADRAPMSVVGGAMDSVAKESGEALDPRVVDAFLSAMGRSVS</sequence>
<dbReference type="PANTHER" id="PTHR45228">
    <property type="entry name" value="CYCLIC DI-GMP PHOSPHODIESTERASE TM_0186-RELATED"/>
    <property type="match status" value="1"/>
</dbReference>
<evidence type="ECO:0000259" key="1">
    <source>
        <dbReference type="PROSITE" id="PS51832"/>
    </source>
</evidence>
<name>A0A2S8ST88_9BACT</name>
<evidence type="ECO:0000313" key="2">
    <source>
        <dbReference type="EMBL" id="PQV63996.1"/>
    </source>
</evidence>
<dbReference type="OrthoDB" id="9816273at2"/>
<reference evidence="2 3" key="1">
    <citation type="journal article" date="2018" name="Syst. Appl. Microbiol.">
        <title>Abditibacterium utsteinense sp. nov., the first cultivated member of candidate phylum FBP, isolated from ice-free Antarctic soil samples.</title>
        <authorList>
            <person name="Tahon G."/>
            <person name="Tytgat B."/>
            <person name="Lebbe L."/>
            <person name="Carlier A."/>
            <person name="Willems A."/>
        </authorList>
    </citation>
    <scope>NUCLEOTIDE SEQUENCE [LARGE SCALE GENOMIC DNA]</scope>
    <source>
        <strain evidence="2 3">LMG 29911</strain>
    </source>
</reference>
<dbReference type="SUPFAM" id="SSF109604">
    <property type="entry name" value="HD-domain/PDEase-like"/>
    <property type="match status" value="1"/>
</dbReference>
<dbReference type="InterPro" id="IPR052020">
    <property type="entry name" value="Cyclic_di-GMP/3'3'-cGAMP_PDE"/>
</dbReference>
<gene>
    <name evidence="2" type="ORF">B1R32_10721</name>
</gene>
<evidence type="ECO:0000313" key="3">
    <source>
        <dbReference type="Proteomes" id="UP000237684"/>
    </source>
</evidence>
<feature type="domain" description="HD-GYP" evidence="1">
    <location>
        <begin position="177"/>
        <end position="366"/>
    </location>
</feature>
<dbReference type="EMBL" id="NIGF01000007">
    <property type="protein sequence ID" value="PQV63996.1"/>
    <property type="molecule type" value="Genomic_DNA"/>
</dbReference>
<dbReference type="InParanoid" id="A0A2S8ST88"/>
<dbReference type="RefSeq" id="WP_105483476.1">
    <property type="nucleotide sequence ID" value="NZ_NIGF01000007.1"/>
</dbReference>
<accession>A0A2S8ST88</accession>
<keyword evidence="3" id="KW-1185">Reference proteome</keyword>
<dbReference type="Pfam" id="PF13487">
    <property type="entry name" value="HD_5"/>
    <property type="match status" value="1"/>
</dbReference>
<dbReference type="InterPro" id="IPR037522">
    <property type="entry name" value="HD_GYP_dom"/>
</dbReference>
<protein>
    <submittedName>
        <fullName evidence="2">HD domain-containing protein</fullName>
    </submittedName>
</protein>
<dbReference type="CDD" id="cd00077">
    <property type="entry name" value="HDc"/>
    <property type="match status" value="1"/>
</dbReference>